<gene>
    <name evidence="4" type="ORF">RB653_000294</name>
</gene>
<dbReference type="EMBL" id="JAVFKY010000002">
    <property type="protein sequence ID" value="KAK5580279.1"/>
    <property type="molecule type" value="Genomic_DNA"/>
</dbReference>
<evidence type="ECO:0000256" key="2">
    <source>
        <dbReference type="ARBA" id="ARBA00022946"/>
    </source>
</evidence>
<comment type="caution">
    <text evidence="4">The sequence shown here is derived from an EMBL/GenBank/DDBJ whole genome shotgun (WGS) entry which is preliminary data.</text>
</comment>
<dbReference type="GO" id="GO:0005739">
    <property type="term" value="C:mitochondrion"/>
    <property type="evidence" value="ECO:0007669"/>
    <property type="project" value="UniProtKB-SubCell"/>
</dbReference>
<accession>A0AAN7YQK0</accession>
<protein>
    <recommendedName>
        <fullName evidence="6">Tim44-like domain-containing protein</fullName>
    </recommendedName>
</protein>
<reference evidence="4 5" key="1">
    <citation type="submission" date="2023-11" db="EMBL/GenBank/DDBJ databases">
        <title>Dfirmibasis_genome.</title>
        <authorList>
            <person name="Edelbroek B."/>
            <person name="Kjellin J."/>
            <person name="Jerlstrom-Hultqvist J."/>
            <person name="Soderbom F."/>
        </authorList>
    </citation>
    <scope>NUCLEOTIDE SEQUENCE [LARGE SCALE GENOMIC DNA]</scope>
    <source>
        <strain evidence="4 5">TNS-C-14</strain>
    </source>
</reference>
<dbReference type="Gene3D" id="3.10.450.240">
    <property type="match status" value="1"/>
</dbReference>
<keyword evidence="3" id="KW-0496">Mitochondrion</keyword>
<organism evidence="4 5">
    <name type="scientific">Dictyostelium firmibasis</name>
    <dbReference type="NCBI Taxonomy" id="79012"/>
    <lineage>
        <taxon>Eukaryota</taxon>
        <taxon>Amoebozoa</taxon>
        <taxon>Evosea</taxon>
        <taxon>Eumycetozoa</taxon>
        <taxon>Dictyostelia</taxon>
        <taxon>Dictyosteliales</taxon>
        <taxon>Dictyosteliaceae</taxon>
        <taxon>Dictyostelium</taxon>
    </lineage>
</organism>
<evidence type="ECO:0008006" key="6">
    <source>
        <dbReference type="Google" id="ProtNLM"/>
    </source>
</evidence>
<evidence type="ECO:0000256" key="1">
    <source>
        <dbReference type="ARBA" id="ARBA00004173"/>
    </source>
</evidence>
<dbReference type="Proteomes" id="UP001344447">
    <property type="component" value="Unassembled WGS sequence"/>
</dbReference>
<comment type="subcellular location">
    <subcellularLocation>
        <location evidence="1">Mitochondrion</location>
    </subcellularLocation>
</comment>
<dbReference type="InterPro" id="IPR051975">
    <property type="entry name" value="mtLSU_mL45"/>
</dbReference>
<evidence type="ECO:0000256" key="3">
    <source>
        <dbReference type="ARBA" id="ARBA00023128"/>
    </source>
</evidence>
<dbReference type="PANTHER" id="PTHR28554:SF1">
    <property type="entry name" value="LARGE RIBOSOMAL SUBUNIT PROTEIN ML45"/>
    <property type="match status" value="1"/>
</dbReference>
<proteinExistence type="predicted"/>
<keyword evidence="2" id="KW-0809">Transit peptide</keyword>
<sequence length="288" mass="32874">MNHLNKLSKPNGLLYSVLSQNGLSSNLIKTNIRQISYTTKNINNNYTNNTSKNSININNTTLFNNIINNQKQLIREFRGNKRIKQNFYAQSTGSIFNDDVLPGFLTILSSPLKWIEYGKFIYRNITSNALIKSKLKALDKSYVYSKRGFFEEAEKMFKELNESIAKYDKNGINDISTIQFAAVVIKNTGLNDIDTKNYKTAWTGNIASKKLIWSRAGQVRVSQKDSFFFAQNCIEITGTQSIVVKDKNDKVISSIENQPFKSQYIFERNLSALPSQWRIASSTENPIK</sequence>
<name>A0AAN7YQK0_9MYCE</name>
<dbReference type="PANTHER" id="PTHR28554">
    <property type="entry name" value="39S RIBOSOMAL PROTEIN L45, MITOCHONDRIAL"/>
    <property type="match status" value="1"/>
</dbReference>
<evidence type="ECO:0000313" key="5">
    <source>
        <dbReference type="Proteomes" id="UP001344447"/>
    </source>
</evidence>
<dbReference type="AlphaFoldDB" id="A0AAN7YQK0"/>
<keyword evidence="5" id="KW-1185">Reference proteome</keyword>
<evidence type="ECO:0000313" key="4">
    <source>
        <dbReference type="EMBL" id="KAK5580279.1"/>
    </source>
</evidence>